<sequence>MASKDILERLQAAEQLSTLQQHFNELAQEVQQHAERAKQCSAANATCLAYDGAANQKAIYCLKLEQQAAQLDSYMGSRSYGRLHPRYKLSC</sequence>
<accession>A0ABY8TJK8</accession>
<dbReference type="EMBL" id="CP126208">
    <property type="protein sequence ID" value="WIA09292.1"/>
    <property type="molecule type" value="Genomic_DNA"/>
</dbReference>
<organism evidence="1 2">
    <name type="scientific">Tetradesmus obliquus</name>
    <name type="common">Green alga</name>
    <name type="synonym">Acutodesmus obliquus</name>
    <dbReference type="NCBI Taxonomy" id="3088"/>
    <lineage>
        <taxon>Eukaryota</taxon>
        <taxon>Viridiplantae</taxon>
        <taxon>Chlorophyta</taxon>
        <taxon>core chlorophytes</taxon>
        <taxon>Chlorophyceae</taxon>
        <taxon>CS clade</taxon>
        <taxon>Sphaeropleales</taxon>
        <taxon>Scenedesmaceae</taxon>
        <taxon>Tetradesmus</taxon>
    </lineage>
</organism>
<dbReference type="Proteomes" id="UP001244341">
    <property type="component" value="Chromosome 1b"/>
</dbReference>
<protein>
    <submittedName>
        <fullName evidence="1">Uncharacterized protein</fullName>
    </submittedName>
</protein>
<evidence type="ECO:0000313" key="2">
    <source>
        <dbReference type="Proteomes" id="UP001244341"/>
    </source>
</evidence>
<keyword evidence="2" id="KW-1185">Reference proteome</keyword>
<proteinExistence type="predicted"/>
<evidence type="ECO:0000313" key="1">
    <source>
        <dbReference type="EMBL" id="WIA09292.1"/>
    </source>
</evidence>
<name>A0ABY8TJK8_TETOB</name>
<gene>
    <name evidence="1" type="ORF">OEZ85_008700</name>
</gene>
<reference evidence="1 2" key="1">
    <citation type="submission" date="2023-05" db="EMBL/GenBank/DDBJ databases">
        <title>A 100% complete, gapless, phased diploid assembly of the Scenedesmus obliquus UTEX 3031 genome.</title>
        <authorList>
            <person name="Biondi T.C."/>
            <person name="Hanschen E.R."/>
            <person name="Kwon T."/>
            <person name="Eng W."/>
            <person name="Kruse C.P.S."/>
            <person name="Koehler S.I."/>
            <person name="Kunde Y."/>
            <person name="Gleasner C.D."/>
            <person name="You Mak K.T."/>
            <person name="Polle J."/>
            <person name="Hovde B.T."/>
            <person name="Starkenburg S.R."/>
        </authorList>
    </citation>
    <scope>NUCLEOTIDE SEQUENCE [LARGE SCALE GENOMIC DNA]</scope>
    <source>
        <strain evidence="1 2">DOE0152z</strain>
    </source>
</reference>